<proteinExistence type="predicted"/>
<name>A0A6G0SVK9_APHGL</name>
<organism evidence="2 3">
    <name type="scientific">Aphis glycines</name>
    <name type="common">Soybean aphid</name>
    <dbReference type="NCBI Taxonomy" id="307491"/>
    <lineage>
        <taxon>Eukaryota</taxon>
        <taxon>Metazoa</taxon>
        <taxon>Ecdysozoa</taxon>
        <taxon>Arthropoda</taxon>
        <taxon>Hexapoda</taxon>
        <taxon>Insecta</taxon>
        <taxon>Pterygota</taxon>
        <taxon>Neoptera</taxon>
        <taxon>Paraneoptera</taxon>
        <taxon>Hemiptera</taxon>
        <taxon>Sternorrhyncha</taxon>
        <taxon>Aphidomorpha</taxon>
        <taxon>Aphidoidea</taxon>
        <taxon>Aphididae</taxon>
        <taxon>Aphidini</taxon>
        <taxon>Aphis</taxon>
        <taxon>Aphis</taxon>
    </lineage>
</organism>
<keyword evidence="3" id="KW-1185">Reference proteome</keyword>
<feature type="transmembrane region" description="Helical" evidence="1">
    <location>
        <begin position="99"/>
        <end position="122"/>
    </location>
</feature>
<keyword evidence="1" id="KW-0812">Transmembrane</keyword>
<reference evidence="2 3" key="1">
    <citation type="submission" date="2019-08" db="EMBL/GenBank/DDBJ databases">
        <title>The genome of the soybean aphid Biotype 1, its phylome, world population structure and adaptation to the North American continent.</title>
        <authorList>
            <person name="Giordano R."/>
            <person name="Donthu R.K."/>
            <person name="Hernandez A.G."/>
            <person name="Wright C.L."/>
            <person name="Zimin A.V."/>
        </authorList>
    </citation>
    <scope>NUCLEOTIDE SEQUENCE [LARGE SCALE GENOMIC DNA]</scope>
    <source>
        <tissue evidence="2">Whole aphids</tissue>
    </source>
</reference>
<dbReference type="AlphaFoldDB" id="A0A6G0SVK9"/>
<accession>A0A6G0SVK9</accession>
<evidence type="ECO:0000313" key="3">
    <source>
        <dbReference type="Proteomes" id="UP000475862"/>
    </source>
</evidence>
<evidence type="ECO:0000313" key="2">
    <source>
        <dbReference type="EMBL" id="KAE9521994.1"/>
    </source>
</evidence>
<protein>
    <submittedName>
        <fullName evidence="2">Uncharacterized protein</fullName>
    </submittedName>
</protein>
<evidence type="ECO:0000256" key="1">
    <source>
        <dbReference type="SAM" id="Phobius"/>
    </source>
</evidence>
<keyword evidence="1" id="KW-1133">Transmembrane helix</keyword>
<sequence length="214" mass="23292">MANNRLGVALILSPNSLTLSEYNAIGRANTSNSAASANSSIQQPTVADLSSAISNMSSIELKNNPVVLHMSTSLNHHCCHAYQISPLILYRHILQHKDLGFFFLFFSIASFASSIAHLSIGLGNHRFTWSSMSYTVCGGDDLNVSISRICTTSISTHSNASSLTVKEGCTRSATFFNDPTISPFHFVGLPCIHKHFSISALVNELETICWPEKK</sequence>
<gene>
    <name evidence="2" type="ORF">AGLY_017609</name>
</gene>
<dbReference type="Proteomes" id="UP000475862">
    <property type="component" value="Unassembled WGS sequence"/>
</dbReference>
<dbReference type="EMBL" id="VYZN01001730">
    <property type="protein sequence ID" value="KAE9521994.1"/>
    <property type="molecule type" value="Genomic_DNA"/>
</dbReference>
<keyword evidence="1" id="KW-0472">Membrane</keyword>
<feature type="non-terminal residue" evidence="2">
    <location>
        <position position="214"/>
    </location>
</feature>
<comment type="caution">
    <text evidence="2">The sequence shown here is derived from an EMBL/GenBank/DDBJ whole genome shotgun (WGS) entry which is preliminary data.</text>
</comment>